<accession>A0A450VY26</accession>
<evidence type="ECO:0000313" key="4">
    <source>
        <dbReference type="EMBL" id="VFJ62661.1"/>
    </source>
</evidence>
<keyword evidence="2" id="KW-0472">Membrane</keyword>
<protein>
    <submittedName>
        <fullName evidence="5">Uncharacterized protein</fullName>
    </submittedName>
</protein>
<feature type="transmembrane region" description="Helical" evidence="2">
    <location>
        <begin position="135"/>
        <end position="154"/>
    </location>
</feature>
<dbReference type="EMBL" id="CAADFA010000066">
    <property type="protein sequence ID" value="VFJ49029.1"/>
    <property type="molecule type" value="Genomic_DNA"/>
</dbReference>
<dbReference type="AlphaFoldDB" id="A0A450VY26"/>
<keyword evidence="2" id="KW-0812">Transmembrane</keyword>
<evidence type="ECO:0000313" key="5">
    <source>
        <dbReference type="EMBL" id="VFK09718.1"/>
    </source>
</evidence>
<evidence type="ECO:0000313" key="3">
    <source>
        <dbReference type="EMBL" id="VFJ49029.1"/>
    </source>
</evidence>
<organism evidence="5">
    <name type="scientific">Candidatus Kentrum sp. FM</name>
    <dbReference type="NCBI Taxonomy" id="2126340"/>
    <lineage>
        <taxon>Bacteria</taxon>
        <taxon>Pseudomonadati</taxon>
        <taxon>Pseudomonadota</taxon>
        <taxon>Gammaproteobacteria</taxon>
        <taxon>Candidatus Kentrum</taxon>
    </lineage>
</organism>
<reference evidence="5" key="1">
    <citation type="submission" date="2019-02" db="EMBL/GenBank/DDBJ databases">
        <authorList>
            <person name="Gruber-Vodicka R. H."/>
            <person name="Seah K. B. B."/>
        </authorList>
    </citation>
    <scope>NUCLEOTIDE SEQUENCE</scope>
    <source>
        <strain evidence="4">BECK_BZ163</strain>
        <strain evidence="5">BECK_BZ164</strain>
        <strain evidence="3">BECK_BZ165</strain>
    </source>
</reference>
<dbReference type="EMBL" id="CAADFL010000113">
    <property type="protein sequence ID" value="VFK09718.1"/>
    <property type="molecule type" value="Genomic_DNA"/>
</dbReference>
<keyword evidence="2" id="KW-1133">Transmembrane helix</keyword>
<feature type="compositionally biased region" description="Gly residues" evidence="1">
    <location>
        <begin position="14"/>
        <end position="24"/>
    </location>
</feature>
<gene>
    <name evidence="4" type="ORF">BECKFM1743A_GA0114220_103123</name>
    <name evidence="5" type="ORF">BECKFM1743B_GA0114221_101138</name>
    <name evidence="3" type="ORF">BECKFM1743C_GA0114222_100663</name>
</gene>
<sequence length="157" mass="17379">MPASKDVVEFPGQFGPGGSGNGPGDGDLLERVVRLEGAVNQLRETVATKADILESEMRTQKLITDAVKDVDQKHALLKTDILESGMRTQELITDAVKEVDQKHALLKTDILESEMRTQKLITDAIKDVDQKHALFYRWVIGTLLSVMAIGAYLFSRK</sequence>
<dbReference type="EMBL" id="CAADEZ010000312">
    <property type="protein sequence ID" value="VFJ62661.1"/>
    <property type="molecule type" value="Genomic_DNA"/>
</dbReference>
<evidence type="ECO:0000256" key="1">
    <source>
        <dbReference type="SAM" id="MobiDB-lite"/>
    </source>
</evidence>
<name>A0A450VY26_9GAMM</name>
<feature type="region of interest" description="Disordered" evidence="1">
    <location>
        <begin position="1"/>
        <end position="24"/>
    </location>
</feature>
<proteinExistence type="predicted"/>
<evidence type="ECO:0000256" key="2">
    <source>
        <dbReference type="SAM" id="Phobius"/>
    </source>
</evidence>